<dbReference type="Proteomes" id="UP001055879">
    <property type="component" value="Linkage Group LG02"/>
</dbReference>
<name>A0ACB9EHG8_ARCLA</name>
<reference evidence="2" key="1">
    <citation type="journal article" date="2022" name="Mol. Ecol. Resour.">
        <title>The genomes of chicory, endive, great burdock and yacon provide insights into Asteraceae palaeo-polyploidization history and plant inulin production.</title>
        <authorList>
            <person name="Fan W."/>
            <person name="Wang S."/>
            <person name="Wang H."/>
            <person name="Wang A."/>
            <person name="Jiang F."/>
            <person name="Liu H."/>
            <person name="Zhao H."/>
            <person name="Xu D."/>
            <person name="Zhang Y."/>
        </authorList>
    </citation>
    <scope>NUCLEOTIDE SEQUENCE [LARGE SCALE GENOMIC DNA]</scope>
    <source>
        <strain evidence="2">cv. Niubang</strain>
    </source>
</reference>
<evidence type="ECO:0000313" key="2">
    <source>
        <dbReference type="Proteomes" id="UP001055879"/>
    </source>
</evidence>
<evidence type="ECO:0000313" key="1">
    <source>
        <dbReference type="EMBL" id="KAI3758170.1"/>
    </source>
</evidence>
<dbReference type="EMBL" id="CM042048">
    <property type="protein sequence ID" value="KAI3758170.1"/>
    <property type="molecule type" value="Genomic_DNA"/>
</dbReference>
<gene>
    <name evidence="1" type="ORF">L6452_05722</name>
</gene>
<keyword evidence="2" id="KW-1185">Reference proteome</keyword>
<accession>A0ACB9EHG8</accession>
<organism evidence="1 2">
    <name type="scientific">Arctium lappa</name>
    <name type="common">Greater burdock</name>
    <name type="synonym">Lappa major</name>
    <dbReference type="NCBI Taxonomy" id="4217"/>
    <lineage>
        <taxon>Eukaryota</taxon>
        <taxon>Viridiplantae</taxon>
        <taxon>Streptophyta</taxon>
        <taxon>Embryophyta</taxon>
        <taxon>Tracheophyta</taxon>
        <taxon>Spermatophyta</taxon>
        <taxon>Magnoliopsida</taxon>
        <taxon>eudicotyledons</taxon>
        <taxon>Gunneridae</taxon>
        <taxon>Pentapetalae</taxon>
        <taxon>asterids</taxon>
        <taxon>campanulids</taxon>
        <taxon>Asterales</taxon>
        <taxon>Asteraceae</taxon>
        <taxon>Carduoideae</taxon>
        <taxon>Cardueae</taxon>
        <taxon>Arctiinae</taxon>
        <taxon>Arctium</taxon>
    </lineage>
</organism>
<reference evidence="1 2" key="2">
    <citation type="journal article" date="2022" name="Mol. Ecol. Resour.">
        <title>The genomes of chicory, endive, great burdock and yacon provide insights into Asteraceae paleo-polyploidization history and plant inulin production.</title>
        <authorList>
            <person name="Fan W."/>
            <person name="Wang S."/>
            <person name="Wang H."/>
            <person name="Wang A."/>
            <person name="Jiang F."/>
            <person name="Liu H."/>
            <person name="Zhao H."/>
            <person name="Xu D."/>
            <person name="Zhang Y."/>
        </authorList>
    </citation>
    <scope>NUCLEOTIDE SEQUENCE [LARGE SCALE GENOMIC DNA]</scope>
    <source>
        <strain evidence="2">cv. Niubang</strain>
    </source>
</reference>
<comment type="caution">
    <text evidence="1">The sequence shown here is derived from an EMBL/GenBank/DDBJ whole genome shotgun (WGS) entry which is preliminary data.</text>
</comment>
<proteinExistence type="predicted"/>
<sequence length="1361" mass="156420">MTSREALAIGTDTKPPVLFKGEYEQWKDRFLNFIDRHELGDFIRTSIEEGVMKPVMTTRVVGNVPTEVELKFHELQDDNLRRAKGDRLAKSYILQGIPNEIYVNIDSYKASDKEMWDQLEKMMLGSKVGNQLKISNYLNNYEEFRGRVGETLEETYDRFVTLLNELRKNKVHKSQIELNVKFLSILQPEWKRFARQMKQIKDLNEIPLHEVYETLCQNEEEVDEILAKNRQKGKTVDDTVALVVRKKKNKTIVYESDKDEAYANSDTDENDQLKQAMMMLTMLFRKGSTKSQHQTVRGKRTEERKPEERRFQYEGKTLEERKPEERKFKAEGSSQLEPPTCYNCGKLGHFAKDCRRSKVRNSDYYKNKMLLAKQQEAGKALMAEDEYWLDHSDDEEDDEEKDEAVNMCLMGQIESDAEADSYNEEEEVCNLSDLDFMNKMHAMSLKQKELESNLEQENGVITDKNQLIQKLSNEIAKKKVLIEVLHKDNDTNAKEKTIILKENSDLKSKLLKGEIDLYELTNLHASCTKENFSLLGKLKSLEEKLYKMGQTEQIIFLNKPKEEIERWGIGYKNPHCLQKGMSEVPGLYDHLSMQLARRIPEFKTFWTKLSEKDEANETEKRLKSAKVHLPFYYAKLNNSYDENPIYQKKKTLSSHFFQSYTEKEMEAKPILVSVKAKSAKGKNISQHSQKPNTTVNSKKKQSLVAPRSNSPVSHVSDLSKQRPEVNSQWQPKQKLDKTVLSFNSVNCSKTSLSKDVLIADVALLNSKLAVSRKQYTMKQLFQLSLSARNGCSKHMTGQKEILSNFKEKYCGTVRFGNDQFSPILGYGDVQHDNVIIKKVSYVEGLRQNLFSIGQFCDKDLEVNFKAKRCSVRNEEGEELLVGTRESDLYTINLSNIQTDKQVCLLTKASMQQSWLWHRRLSHLNFQYINNLVSGKLVKGLPELKYEREHLCAACEKGKMKRAPHKPKPEPSTSAPLELLHMDLCGPMRTQSLGGKKYILKPVKFLRTDNDTEFKNNKVEEYLEYVGISHQYSAALTPQQNGVVERRNRTLVEAARTMLSQSDLPLFLWAEAVSTACYTQNRSMVHRRFKKTPYALINNRTPTIKYFHIFGCKCFVLNDRESLNKFSAKVDEGIFIGYSSTSTAFRVYLKKSKTVIESINVLFDEEMAFEQQRSEPVITGILASGQLSSGPTSQQNKSDEASTSTNHLSDLDLLFELFYDEFLGSNVKKSVVVDRMEDLTTTHPTSSDIPIESNAPIQQEITIQMPTPTVEEVTTDKETEVAETVGDTIQINLQLEQVVLAEPYEPATSNETINPPEQAEEGICGFVDDTTDIQSSNPLPHEHKWTKEHKPYHWRSIKTGAN</sequence>
<protein>
    <submittedName>
        <fullName evidence="1">Uncharacterized protein</fullName>
    </submittedName>
</protein>